<keyword evidence="7" id="KW-0406">Ion transport</keyword>
<evidence type="ECO:0000256" key="5">
    <source>
        <dbReference type="ARBA" id="ARBA00022906"/>
    </source>
</evidence>
<dbReference type="SUPFAM" id="SSF161111">
    <property type="entry name" value="Cation efflux protein transmembrane domain-like"/>
    <property type="match status" value="1"/>
</dbReference>
<dbReference type="AlphaFoldDB" id="A0A6J2U973"/>
<evidence type="ECO:0000259" key="11">
    <source>
        <dbReference type="Pfam" id="PF01545"/>
    </source>
</evidence>
<dbReference type="GO" id="GO:0005886">
    <property type="term" value="C:plasma membrane"/>
    <property type="evidence" value="ECO:0007669"/>
    <property type="project" value="TreeGrafter"/>
</dbReference>
<dbReference type="InterPro" id="IPR002524">
    <property type="entry name" value="Cation_efflux"/>
</dbReference>
<dbReference type="InterPro" id="IPR050681">
    <property type="entry name" value="CDF/SLC30A"/>
</dbReference>
<protein>
    <submittedName>
        <fullName evidence="14">Zinc transporter 2</fullName>
    </submittedName>
</protein>
<feature type="domain" description="Cation efflux protein cytoplasmic" evidence="12">
    <location>
        <begin position="513"/>
        <end position="588"/>
    </location>
</feature>
<feature type="compositionally biased region" description="Basic and acidic residues" evidence="9">
    <location>
        <begin position="101"/>
        <end position="112"/>
    </location>
</feature>
<reference evidence="14" key="1">
    <citation type="submission" date="2025-08" db="UniProtKB">
        <authorList>
            <consortium name="RefSeq"/>
        </authorList>
    </citation>
    <scope>IDENTIFICATION</scope>
    <source>
        <strain evidence="14">11010-0011.00</strain>
        <tissue evidence="14">Whole body</tissue>
    </source>
</reference>
<keyword evidence="6 10" id="KW-1133">Transmembrane helix</keyword>
<dbReference type="Pfam" id="PF16916">
    <property type="entry name" value="ZT_dimer"/>
    <property type="match status" value="1"/>
</dbReference>
<feature type="compositionally biased region" description="Basic and acidic residues" evidence="9">
    <location>
        <begin position="74"/>
        <end position="86"/>
    </location>
</feature>
<organism evidence="13 14">
    <name type="scientific">Drosophila lebanonensis</name>
    <name type="common">Fruit fly</name>
    <name type="synonym">Scaptodrosophila lebanonensis</name>
    <dbReference type="NCBI Taxonomy" id="7225"/>
    <lineage>
        <taxon>Eukaryota</taxon>
        <taxon>Metazoa</taxon>
        <taxon>Ecdysozoa</taxon>
        <taxon>Arthropoda</taxon>
        <taxon>Hexapoda</taxon>
        <taxon>Insecta</taxon>
        <taxon>Pterygota</taxon>
        <taxon>Neoptera</taxon>
        <taxon>Endopterygota</taxon>
        <taxon>Diptera</taxon>
        <taxon>Brachycera</taxon>
        <taxon>Muscomorpha</taxon>
        <taxon>Ephydroidea</taxon>
        <taxon>Drosophilidae</taxon>
        <taxon>Scaptodrosophila</taxon>
    </lineage>
</organism>
<feature type="compositionally biased region" description="Basic and acidic residues" evidence="9">
    <location>
        <begin position="163"/>
        <end position="186"/>
    </location>
</feature>
<comment type="subcellular location">
    <subcellularLocation>
        <location evidence="1">Membrane</location>
        <topology evidence="1">Multi-pass membrane protein</topology>
    </subcellularLocation>
</comment>
<evidence type="ECO:0000256" key="6">
    <source>
        <dbReference type="ARBA" id="ARBA00022989"/>
    </source>
</evidence>
<evidence type="ECO:0000259" key="12">
    <source>
        <dbReference type="Pfam" id="PF16916"/>
    </source>
</evidence>
<evidence type="ECO:0000256" key="3">
    <source>
        <dbReference type="ARBA" id="ARBA00022448"/>
    </source>
</evidence>
<feature type="compositionally biased region" description="Pro residues" evidence="9">
    <location>
        <begin position="187"/>
        <end position="198"/>
    </location>
</feature>
<dbReference type="PANTHER" id="PTHR11562:SF17">
    <property type="entry name" value="RE54080P-RELATED"/>
    <property type="match status" value="1"/>
</dbReference>
<feature type="compositionally biased region" description="Basic and acidic residues" evidence="9">
    <location>
        <begin position="1"/>
        <end position="10"/>
    </location>
</feature>
<evidence type="ECO:0000313" key="14">
    <source>
        <dbReference type="RefSeq" id="XP_030383722.1"/>
    </source>
</evidence>
<evidence type="ECO:0000256" key="1">
    <source>
        <dbReference type="ARBA" id="ARBA00004141"/>
    </source>
</evidence>
<name>A0A6J2U973_DROLE</name>
<dbReference type="InterPro" id="IPR027469">
    <property type="entry name" value="Cation_efflux_TMD_sf"/>
</dbReference>
<feature type="transmembrane region" description="Helical" evidence="10">
    <location>
        <begin position="325"/>
        <end position="351"/>
    </location>
</feature>
<keyword evidence="4 10" id="KW-0812">Transmembrane</keyword>
<dbReference type="InterPro" id="IPR036837">
    <property type="entry name" value="Cation_efflux_CTD_sf"/>
</dbReference>
<comment type="similarity">
    <text evidence="2">Belongs to the cation diffusion facilitator (CDF) transporter (TC 2.A.4) family. SLC30A subfamily.</text>
</comment>
<dbReference type="CTD" id="326167"/>
<proteinExistence type="inferred from homology"/>
<dbReference type="GO" id="GO:0010043">
    <property type="term" value="P:response to zinc ion"/>
    <property type="evidence" value="ECO:0007669"/>
    <property type="project" value="TreeGrafter"/>
</dbReference>
<dbReference type="NCBIfam" id="TIGR01297">
    <property type="entry name" value="CDF"/>
    <property type="match status" value="1"/>
</dbReference>
<sequence length="605" mass="67558">MAENQQKKQPDDDDSEDEEAMIQAMQELLKIPDIDPAQAGTVAPRPLSPTSRATTVHEPHSETDGSAPQTNTDYEEKLHRIWEASKPKRRSVLHTMSTQTNEKEMDTKSLKVLPKELNRQSSEMIEPSSTKCCGVGNILGSPFCRIMKATQPPERKLVIDESHEEAAGNANEDNRGRGSGERKSEEPPPSDPPPPPPVSRSSDVPNEKKSEVSEQRTGKQLRRSDSMRTLTIVGHSHITTYRDHCHRDQTKQGMDKTARRKLIVACVLCLVFMIIEVIGGILSKSLAIAADAAHLLSDLAAFLISLFALYVGARPSTQRMNFGWYRAEVIGAMISVYLIWVITLILVWLAIQRLWTGEHDVDAIIMLITSALGFLFNLIMAIQLTHGHSHSHGHSHKPRKPKVLKIVTSEKTLVNAPMDATKQNLITSVSMHFAHGHSHGSPNDNINVRAAIIHVVGDMIQSIGIFIAALIIFFKPEWAFVDSICTFIFSIIVVVTTIAIMRDVLLVLMEATPDYMDYEEVRQTFMQIEGVEHVHNLRIWAISADRVALSAHLAISKTADSQEILEEATTLIHRKHDLFETTLQIEEYKPGMKTCDQCLNPTRQS</sequence>
<feature type="compositionally biased region" description="Acidic residues" evidence="9">
    <location>
        <begin position="11"/>
        <end position="20"/>
    </location>
</feature>
<dbReference type="OrthoDB" id="9944568at2759"/>
<feature type="transmembrane region" description="Helical" evidence="10">
    <location>
        <begin position="262"/>
        <end position="282"/>
    </location>
</feature>
<feature type="compositionally biased region" description="Basic and acidic residues" evidence="9">
    <location>
        <begin position="205"/>
        <end position="226"/>
    </location>
</feature>
<feature type="transmembrane region" description="Helical" evidence="10">
    <location>
        <begin position="363"/>
        <end position="382"/>
    </location>
</feature>
<feature type="region of interest" description="Disordered" evidence="9">
    <location>
        <begin position="163"/>
        <end position="226"/>
    </location>
</feature>
<dbReference type="RefSeq" id="XP_030383722.1">
    <property type="nucleotide sequence ID" value="XM_030527862.1"/>
</dbReference>
<keyword evidence="13" id="KW-1185">Reference proteome</keyword>
<dbReference type="Proteomes" id="UP000504634">
    <property type="component" value="Unplaced"/>
</dbReference>
<evidence type="ECO:0000256" key="9">
    <source>
        <dbReference type="SAM" id="MobiDB-lite"/>
    </source>
</evidence>
<keyword evidence="8 10" id="KW-0472">Membrane</keyword>
<dbReference type="InterPro" id="IPR027470">
    <property type="entry name" value="Cation_efflux_CTD"/>
</dbReference>
<evidence type="ECO:0000256" key="2">
    <source>
        <dbReference type="ARBA" id="ARBA00008873"/>
    </source>
</evidence>
<dbReference type="GeneID" id="115631173"/>
<accession>A0A6J2U973</accession>
<feature type="transmembrane region" description="Helical" evidence="10">
    <location>
        <begin position="480"/>
        <end position="501"/>
    </location>
</feature>
<feature type="domain" description="Cation efflux protein transmembrane" evidence="11">
    <location>
        <begin position="262"/>
        <end position="509"/>
    </location>
</feature>
<feature type="transmembrane region" description="Helical" evidence="10">
    <location>
        <begin position="294"/>
        <end position="313"/>
    </location>
</feature>
<gene>
    <name evidence="14" type="primary">LOC115631173</name>
</gene>
<evidence type="ECO:0000313" key="13">
    <source>
        <dbReference type="Proteomes" id="UP000504634"/>
    </source>
</evidence>
<keyword evidence="5" id="KW-0864">Zinc transport</keyword>
<evidence type="ECO:0000256" key="4">
    <source>
        <dbReference type="ARBA" id="ARBA00022692"/>
    </source>
</evidence>
<dbReference type="Pfam" id="PF01545">
    <property type="entry name" value="Cation_efflux"/>
    <property type="match status" value="1"/>
</dbReference>
<keyword evidence="5" id="KW-0862">Zinc</keyword>
<dbReference type="SUPFAM" id="SSF160240">
    <property type="entry name" value="Cation efflux protein cytoplasmic domain-like"/>
    <property type="match status" value="1"/>
</dbReference>
<dbReference type="PANTHER" id="PTHR11562">
    <property type="entry name" value="CATION EFFLUX PROTEIN/ ZINC TRANSPORTER"/>
    <property type="match status" value="1"/>
</dbReference>
<dbReference type="Gene3D" id="1.20.1510.10">
    <property type="entry name" value="Cation efflux protein transmembrane domain"/>
    <property type="match status" value="1"/>
</dbReference>
<keyword evidence="3" id="KW-0813">Transport</keyword>
<evidence type="ECO:0000256" key="8">
    <source>
        <dbReference type="ARBA" id="ARBA00023136"/>
    </source>
</evidence>
<dbReference type="GO" id="GO:0005385">
    <property type="term" value="F:zinc ion transmembrane transporter activity"/>
    <property type="evidence" value="ECO:0007669"/>
    <property type="project" value="TreeGrafter"/>
</dbReference>
<evidence type="ECO:0000256" key="10">
    <source>
        <dbReference type="SAM" id="Phobius"/>
    </source>
</evidence>
<evidence type="ECO:0000256" key="7">
    <source>
        <dbReference type="ARBA" id="ARBA00023065"/>
    </source>
</evidence>
<feature type="transmembrane region" description="Helical" evidence="10">
    <location>
        <begin position="451"/>
        <end position="474"/>
    </location>
</feature>
<feature type="region of interest" description="Disordered" evidence="9">
    <location>
        <begin position="1"/>
        <end position="112"/>
    </location>
</feature>
<dbReference type="InterPro" id="IPR058533">
    <property type="entry name" value="Cation_efflux_TM"/>
</dbReference>